<organism evidence="9 10">
    <name type="scientific">Symbiodinium microadriaticum</name>
    <name type="common">Dinoflagellate</name>
    <name type="synonym">Zooxanthella microadriatica</name>
    <dbReference type="NCBI Taxonomy" id="2951"/>
    <lineage>
        <taxon>Eukaryota</taxon>
        <taxon>Sar</taxon>
        <taxon>Alveolata</taxon>
        <taxon>Dinophyceae</taxon>
        <taxon>Suessiales</taxon>
        <taxon>Symbiodiniaceae</taxon>
        <taxon>Symbiodinium</taxon>
    </lineage>
</organism>
<protein>
    <recommendedName>
        <fullName evidence="1">protein-disulfide reductase</fullName>
        <ecNumber evidence="1">1.8.1.8</ecNumber>
    </recommendedName>
</protein>
<dbReference type="EC" id="1.8.1.8" evidence="1"/>
<keyword evidence="7" id="KW-0812">Transmembrane</keyword>
<dbReference type="OrthoDB" id="416740at2759"/>
<accession>A0A1Q9DQB2</accession>
<dbReference type="SUPFAM" id="SSF52833">
    <property type="entry name" value="Thioredoxin-like"/>
    <property type="match status" value="1"/>
</dbReference>
<dbReference type="Pfam" id="PF13905">
    <property type="entry name" value="Thioredoxin_8"/>
    <property type="match status" value="1"/>
</dbReference>
<evidence type="ECO:0000313" key="9">
    <source>
        <dbReference type="EMBL" id="OLP97369.1"/>
    </source>
</evidence>
<sequence>MMENRHRLLTGSDNFNNYRSLNSADTRRWNTLDCALTLTVIVVIVMTMTVTMIMTMTVAATTANPSATPLSDALSDSEAPQNTLVTYRNGGKEYVSEDVLSGKVVGLLFGANGPVCCGFVRAFTKVYKAVKKEDSDPFEVVYVSADHSRREFNRFVKSMPWLAVPFRDNSIIFERYGVPLDVRSWPRLVIVGPDDEVKYNDASQIVRNCLDEKKPWAFGSILASSFSEVITKRRFATLFGLPYWMSRP</sequence>
<comment type="catalytic activity">
    <reaction evidence="6">
        <text>[protein]-dithiol + NADP(+) = [protein]-disulfide + NADPH + H(+)</text>
        <dbReference type="Rhea" id="RHEA:18753"/>
        <dbReference type="Rhea" id="RHEA-COMP:10593"/>
        <dbReference type="Rhea" id="RHEA-COMP:10594"/>
        <dbReference type="ChEBI" id="CHEBI:15378"/>
        <dbReference type="ChEBI" id="CHEBI:29950"/>
        <dbReference type="ChEBI" id="CHEBI:50058"/>
        <dbReference type="ChEBI" id="CHEBI:57783"/>
        <dbReference type="ChEBI" id="CHEBI:58349"/>
        <dbReference type="EC" id="1.8.1.8"/>
    </reaction>
</comment>
<keyword evidence="10" id="KW-1185">Reference proteome</keyword>
<keyword evidence="3" id="KW-0560">Oxidoreductase</keyword>
<dbReference type="EMBL" id="LSRX01000436">
    <property type="protein sequence ID" value="OLP97369.1"/>
    <property type="molecule type" value="Genomic_DNA"/>
</dbReference>
<keyword evidence="7" id="KW-1133">Transmembrane helix</keyword>
<keyword evidence="4" id="KW-0520">NAD</keyword>
<comment type="catalytic activity">
    <reaction evidence="5">
        <text>[protein]-dithiol + NAD(+) = [protein]-disulfide + NADH + H(+)</text>
        <dbReference type="Rhea" id="RHEA:18749"/>
        <dbReference type="Rhea" id="RHEA-COMP:10593"/>
        <dbReference type="Rhea" id="RHEA-COMP:10594"/>
        <dbReference type="ChEBI" id="CHEBI:15378"/>
        <dbReference type="ChEBI" id="CHEBI:29950"/>
        <dbReference type="ChEBI" id="CHEBI:50058"/>
        <dbReference type="ChEBI" id="CHEBI:57540"/>
        <dbReference type="ChEBI" id="CHEBI:57945"/>
        <dbReference type="EC" id="1.8.1.8"/>
    </reaction>
</comment>
<dbReference type="GO" id="GO:0047134">
    <property type="term" value="F:protein-disulfide reductase [NAD(P)H] activity"/>
    <property type="evidence" value="ECO:0007669"/>
    <property type="project" value="UniProtKB-EC"/>
</dbReference>
<reference evidence="9 10" key="1">
    <citation type="submission" date="2016-02" db="EMBL/GenBank/DDBJ databases">
        <title>Genome analysis of coral dinoflagellate symbionts highlights evolutionary adaptations to a symbiotic lifestyle.</title>
        <authorList>
            <person name="Aranda M."/>
            <person name="Li Y."/>
            <person name="Liew Y.J."/>
            <person name="Baumgarten S."/>
            <person name="Simakov O."/>
            <person name="Wilson M."/>
            <person name="Piel J."/>
            <person name="Ashoor H."/>
            <person name="Bougouffa S."/>
            <person name="Bajic V.B."/>
            <person name="Ryu T."/>
            <person name="Ravasi T."/>
            <person name="Bayer T."/>
            <person name="Micklem G."/>
            <person name="Kim H."/>
            <person name="Bhak J."/>
            <person name="Lajeunesse T.C."/>
            <person name="Voolstra C.R."/>
        </authorList>
    </citation>
    <scope>NUCLEOTIDE SEQUENCE [LARGE SCALE GENOMIC DNA]</scope>
    <source>
        <strain evidence="9 10">CCMP2467</strain>
    </source>
</reference>
<evidence type="ECO:0000256" key="1">
    <source>
        <dbReference type="ARBA" id="ARBA00012612"/>
    </source>
</evidence>
<dbReference type="InterPro" id="IPR012336">
    <property type="entry name" value="Thioredoxin-like_fold"/>
</dbReference>
<dbReference type="InterPro" id="IPR052259">
    <property type="entry name" value="Nucleoredoxin-like"/>
</dbReference>
<evidence type="ECO:0000256" key="5">
    <source>
        <dbReference type="ARBA" id="ARBA00047388"/>
    </source>
</evidence>
<feature type="domain" description="Thioredoxin-like fold" evidence="8">
    <location>
        <begin position="102"/>
        <end position="197"/>
    </location>
</feature>
<keyword evidence="7" id="KW-0472">Membrane</keyword>
<evidence type="ECO:0000256" key="3">
    <source>
        <dbReference type="ARBA" id="ARBA00023002"/>
    </source>
</evidence>
<name>A0A1Q9DQB2_SYMMI</name>
<dbReference type="Gene3D" id="3.40.30.10">
    <property type="entry name" value="Glutaredoxin"/>
    <property type="match status" value="1"/>
</dbReference>
<comment type="caution">
    <text evidence="9">The sequence shown here is derived from an EMBL/GenBank/DDBJ whole genome shotgun (WGS) entry which is preliminary data.</text>
</comment>
<dbReference type="PANTHER" id="PTHR13871">
    <property type="entry name" value="THIOREDOXIN"/>
    <property type="match status" value="1"/>
</dbReference>
<dbReference type="AlphaFoldDB" id="A0A1Q9DQB2"/>
<gene>
    <name evidence="9" type="ORF">AK812_SmicGene20319</name>
</gene>
<dbReference type="PANTHER" id="PTHR13871:SF96">
    <property type="entry name" value="THIOREDOXIN DOMAIN-CONTAINING PROTEIN"/>
    <property type="match status" value="1"/>
</dbReference>
<evidence type="ECO:0000256" key="6">
    <source>
        <dbReference type="ARBA" id="ARBA00047804"/>
    </source>
</evidence>
<evidence type="ECO:0000256" key="4">
    <source>
        <dbReference type="ARBA" id="ARBA00023027"/>
    </source>
</evidence>
<evidence type="ECO:0000313" key="10">
    <source>
        <dbReference type="Proteomes" id="UP000186817"/>
    </source>
</evidence>
<dbReference type="OMA" id="EKKPWAF"/>
<evidence type="ECO:0000256" key="7">
    <source>
        <dbReference type="SAM" id="Phobius"/>
    </source>
</evidence>
<evidence type="ECO:0000256" key="2">
    <source>
        <dbReference type="ARBA" id="ARBA00022737"/>
    </source>
</evidence>
<proteinExistence type="predicted"/>
<keyword evidence="2" id="KW-0677">Repeat</keyword>
<feature type="transmembrane region" description="Helical" evidence="7">
    <location>
        <begin position="35"/>
        <end position="60"/>
    </location>
</feature>
<dbReference type="InterPro" id="IPR036249">
    <property type="entry name" value="Thioredoxin-like_sf"/>
</dbReference>
<dbReference type="Proteomes" id="UP000186817">
    <property type="component" value="Unassembled WGS sequence"/>
</dbReference>
<evidence type="ECO:0000259" key="8">
    <source>
        <dbReference type="Pfam" id="PF13905"/>
    </source>
</evidence>